<name>A0A1Q9DMG0_SYMMI</name>
<comment type="caution">
    <text evidence="1">The sequence shown here is derived from an EMBL/GenBank/DDBJ whole genome shotgun (WGS) entry which is preliminary data.</text>
</comment>
<keyword evidence="2" id="KW-1185">Reference proteome</keyword>
<dbReference type="AlphaFoldDB" id="A0A1Q9DMG0"/>
<organism evidence="1 2">
    <name type="scientific">Symbiodinium microadriaticum</name>
    <name type="common">Dinoflagellate</name>
    <name type="synonym">Zooxanthella microadriatica</name>
    <dbReference type="NCBI Taxonomy" id="2951"/>
    <lineage>
        <taxon>Eukaryota</taxon>
        <taxon>Sar</taxon>
        <taxon>Alveolata</taxon>
        <taxon>Dinophyceae</taxon>
        <taxon>Suessiales</taxon>
        <taxon>Symbiodiniaceae</taxon>
        <taxon>Symbiodinium</taxon>
    </lineage>
</organism>
<dbReference type="Proteomes" id="UP000186817">
    <property type="component" value="Unassembled WGS sequence"/>
</dbReference>
<evidence type="ECO:0000313" key="2">
    <source>
        <dbReference type="Proteomes" id="UP000186817"/>
    </source>
</evidence>
<evidence type="ECO:0000313" key="1">
    <source>
        <dbReference type="EMBL" id="OLP96330.1"/>
    </source>
</evidence>
<dbReference type="OrthoDB" id="10438888at2759"/>
<reference evidence="1 2" key="1">
    <citation type="submission" date="2016-02" db="EMBL/GenBank/DDBJ databases">
        <title>Genome analysis of coral dinoflagellate symbionts highlights evolutionary adaptations to a symbiotic lifestyle.</title>
        <authorList>
            <person name="Aranda M."/>
            <person name="Li Y."/>
            <person name="Liew Y.J."/>
            <person name="Baumgarten S."/>
            <person name="Simakov O."/>
            <person name="Wilson M."/>
            <person name="Piel J."/>
            <person name="Ashoor H."/>
            <person name="Bougouffa S."/>
            <person name="Bajic V.B."/>
            <person name="Ryu T."/>
            <person name="Ravasi T."/>
            <person name="Bayer T."/>
            <person name="Micklem G."/>
            <person name="Kim H."/>
            <person name="Bhak J."/>
            <person name="Lajeunesse T.C."/>
            <person name="Voolstra C.R."/>
        </authorList>
    </citation>
    <scope>NUCLEOTIDE SEQUENCE [LARGE SCALE GENOMIC DNA]</scope>
    <source>
        <strain evidence="1 2">CCMP2467</strain>
    </source>
</reference>
<proteinExistence type="predicted"/>
<protein>
    <submittedName>
        <fullName evidence="1">Uncharacterized protein</fullName>
    </submittedName>
</protein>
<gene>
    <name evidence="1" type="ORF">AK812_SmicGene21449</name>
</gene>
<sequence length="183" mass="21446">MTLMPWTMMKRFRGGPRVASRPEFPGLHRIPWDFVVDYLLEERTDLDETTSAGLESLGRLATCNSALRECLRYRICASLQTVRQMTDRFIRDRVTRLDVHPNIILRGRLWHAFQRDNADPENMHVRLAENLQAQQWRVQQMARRVTRKAGYRNGRDFAAMVVRTFLSQDLADINMALQALERS</sequence>
<accession>A0A1Q9DMG0</accession>
<dbReference type="EMBL" id="LSRX01000471">
    <property type="protein sequence ID" value="OLP96330.1"/>
    <property type="molecule type" value="Genomic_DNA"/>
</dbReference>